<dbReference type="Gene3D" id="1.10.730.10">
    <property type="entry name" value="Isoleucyl-tRNA Synthetase, Domain 1"/>
    <property type="match status" value="1"/>
</dbReference>
<dbReference type="SUPFAM" id="SSF47323">
    <property type="entry name" value="Anticodon-binding domain of a subclass of class I aminoacyl-tRNA synthetases"/>
    <property type="match status" value="1"/>
</dbReference>
<feature type="domain" description="Valyl-tRNA synthetase tRNA-binding arm" evidence="12">
    <location>
        <begin position="399"/>
        <end position="454"/>
    </location>
</feature>
<evidence type="ECO:0000259" key="12">
    <source>
        <dbReference type="Pfam" id="PF10458"/>
    </source>
</evidence>
<evidence type="ECO:0000256" key="3">
    <source>
        <dbReference type="ARBA" id="ARBA00022741"/>
    </source>
</evidence>
<dbReference type="EMBL" id="VSSQ01016234">
    <property type="protein sequence ID" value="MPM57371.1"/>
    <property type="molecule type" value="Genomic_DNA"/>
</dbReference>
<dbReference type="PANTHER" id="PTHR11946:SF93">
    <property type="entry name" value="VALINE--TRNA LIGASE, CHLOROPLASTIC_MITOCHONDRIAL 2"/>
    <property type="match status" value="1"/>
</dbReference>
<dbReference type="InterPro" id="IPR033705">
    <property type="entry name" value="Anticodon_Ia_Val"/>
</dbReference>
<comment type="catalytic activity">
    <reaction evidence="8">
        <text>tRNA(Val) + L-valine + ATP = L-valyl-tRNA(Val) + AMP + diphosphate</text>
        <dbReference type="Rhea" id="RHEA:10704"/>
        <dbReference type="Rhea" id="RHEA-COMP:9672"/>
        <dbReference type="Rhea" id="RHEA-COMP:9708"/>
        <dbReference type="ChEBI" id="CHEBI:30616"/>
        <dbReference type="ChEBI" id="CHEBI:33019"/>
        <dbReference type="ChEBI" id="CHEBI:57762"/>
        <dbReference type="ChEBI" id="CHEBI:78442"/>
        <dbReference type="ChEBI" id="CHEBI:78537"/>
        <dbReference type="ChEBI" id="CHEBI:456215"/>
        <dbReference type="EC" id="6.1.1.9"/>
    </reaction>
</comment>
<dbReference type="InterPro" id="IPR010978">
    <property type="entry name" value="tRNA-bd_arm"/>
</dbReference>
<dbReference type="Pfam" id="PF08264">
    <property type="entry name" value="Anticodon_1"/>
    <property type="match status" value="1"/>
</dbReference>
<protein>
    <recommendedName>
        <fullName evidence="1">valine--tRNA ligase</fullName>
        <ecNumber evidence="1">6.1.1.9</ecNumber>
    </recommendedName>
    <alternativeName>
        <fullName evidence="7">Valyl-tRNA synthetase</fullName>
    </alternativeName>
</protein>
<dbReference type="InterPro" id="IPR002303">
    <property type="entry name" value="Valyl-tRNA_ligase"/>
</dbReference>
<keyword evidence="2 13" id="KW-0436">Ligase</keyword>
<evidence type="ECO:0000259" key="11">
    <source>
        <dbReference type="Pfam" id="PF08264"/>
    </source>
</evidence>
<dbReference type="EC" id="6.1.1.9" evidence="1"/>
<keyword evidence="9" id="KW-0175">Coiled coil</keyword>
<dbReference type="Pfam" id="PF00133">
    <property type="entry name" value="tRNA-synt_1"/>
    <property type="match status" value="1"/>
</dbReference>
<dbReference type="InterPro" id="IPR009080">
    <property type="entry name" value="tRNAsynth_Ia_anticodon-bd"/>
</dbReference>
<evidence type="ECO:0000256" key="4">
    <source>
        <dbReference type="ARBA" id="ARBA00022840"/>
    </source>
</evidence>
<dbReference type="PRINTS" id="PR00986">
    <property type="entry name" value="TRNASYNTHVAL"/>
</dbReference>
<evidence type="ECO:0000313" key="13">
    <source>
        <dbReference type="EMBL" id="MPM57371.1"/>
    </source>
</evidence>
<dbReference type="GO" id="GO:0006438">
    <property type="term" value="P:valyl-tRNA aminoacylation"/>
    <property type="evidence" value="ECO:0007669"/>
    <property type="project" value="InterPro"/>
</dbReference>
<dbReference type="SUPFAM" id="SSF52374">
    <property type="entry name" value="Nucleotidylyl transferase"/>
    <property type="match status" value="1"/>
</dbReference>
<keyword evidence="6" id="KW-0030">Aminoacyl-tRNA synthetase</keyword>
<dbReference type="AlphaFoldDB" id="A0A645AYH9"/>
<accession>A0A645AYH9</accession>
<dbReference type="PANTHER" id="PTHR11946">
    <property type="entry name" value="VALYL-TRNA SYNTHETASES"/>
    <property type="match status" value="1"/>
</dbReference>
<feature type="domain" description="Methionyl/Valyl/Leucyl/Isoleucyl-tRNA synthetase anticodon-binding" evidence="11">
    <location>
        <begin position="196"/>
        <end position="342"/>
    </location>
</feature>
<gene>
    <name evidence="13" type="primary">valS_42</name>
    <name evidence="13" type="ORF">SDC9_104193</name>
</gene>
<evidence type="ECO:0000256" key="5">
    <source>
        <dbReference type="ARBA" id="ARBA00022917"/>
    </source>
</evidence>
<evidence type="ECO:0000256" key="2">
    <source>
        <dbReference type="ARBA" id="ARBA00022598"/>
    </source>
</evidence>
<dbReference type="GO" id="GO:0005829">
    <property type="term" value="C:cytosol"/>
    <property type="evidence" value="ECO:0007669"/>
    <property type="project" value="TreeGrafter"/>
</dbReference>
<name>A0A645AYH9_9ZZZZ</name>
<keyword evidence="4" id="KW-0067">ATP-binding</keyword>
<feature type="coiled-coil region" evidence="9">
    <location>
        <begin position="401"/>
        <end position="456"/>
    </location>
</feature>
<evidence type="ECO:0000256" key="9">
    <source>
        <dbReference type="SAM" id="Coils"/>
    </source>
</evidence>
<evidence type="ECO:0000256" key="6">
    <source>
        <dbReference type="ARBA" id="ARBA00023146"/>
    </source>
</evidence>
<dbReference type="GO" id="GO:0004832">
    <property type="term" value="F:valine-tRNA ligase activity"/>
    <property type="evidence" value="ECO:0007669"/>
    <property type="project" value="UniProtKB-EC"/>
</dbReference>
<evidence type="ECO:0000256" key="8">
    <source>
        <dbReference type="ARBA" id="ARBA00047552"/>
    </source>
</evidence>
<proteinExistence type="predicted"/>
<dbReference type="InterPro" id="IPR002300">
    <property type="entry name" value="aa-tRNA-synth_Ia"/>
</dbReference>
<dbReference type="GO" id="GO:0005524">
    <property type="term" value="F:ATP binding"/>
    <property type="evidence" value="ECO:0007669"/>
    <property type="project" value="UniProtKB-KW"/>
</dbReference>
<reference evidence="13" key="1">
    <citation type="submission" date="2019-08" db="EMBL/GenBank/DDBJ databases">
        <authorList>
            <person name="Kucharzyk K."/>
            <person name="Murdoch R.W."/>
            <person name="Higgins S."/>
            <person name="Loffler F."/>
        </authorList>
    </citation>
    <scope>NUCLEOTIDE SEQUENCE</scope>
</reference>
<evidence type="ECO:0000259" key="10">
    <source>
        <dbReference type="Pfam" id="PF00133"/>
    </source>
</evidence>
<dbReference type="InterPro" id="IPR037118">
    <property type="entry name" value="Val-tRNA_synth_C_sf"/>
</dbReference>
<dbReference type="Gene3D" id="3.40.50.620">
    <property type="entry name" value="HUPs"/>
    <property type="match status" value="1"/>
</dbReference>
<feature type="domain" description="Aminoacyl-tRNA synthetase class Ia" evidence="10">
    <location>
        <begin position="28"/>
        <end position="151"/>
    </location>
</feature>
<keyword evidence="5" id="KW-0648">Protein biosynthesis</keyword>
<evidence type="ECO:0000256" key="1">
    <source>
        <dbReference type="ARBA" id="ARBA00013169"/>
    </source>
</evidence>
<dbReference type="Gene3D" id="1.10.287.380">
    <property type="entry name" value="Valyl-tRNA synthetase, C-terminal domain"/>
    <property type="match status" value="1"/>
</dbReference>
<dbReference type="CDD" id="cd07962">
    <property type="entry name" value="Anticodon_Ia_Val"/>
    <property type="match status" value="1"/>
</dbReference>
<dbReference type="SUPFAM" id="SSF46589">
    <property type="entry name" value="tRNA-binding arm"/>
    <property type="match status" value="1"/>
</dbReference>
<sequence>MWWGHRIPAYYNKITGEVLVSEEAPKDMKNWEQDSDVLDTWFSSGLWPFSSLGWPEETEDFKRYFPTDALSTGYDIIFFWVSRMIFQALENTKEIPFKTVTIHGLVRDQKGKKMSKSLGNGVDPIEVINKYGADALRYFLTTNSTPGQDMRYIEEKVESSANYLNKIWNAARYILGIIPSDFYEKPLVVNELLPLDKWIISRLEKTIKSVTNNMEKYDFNAASSHLYNFVYDDFCSQYLEMSKVTLSSNDQNAIANTYQVLMKCLKDIVLMIYPYTPFIAEELYLNFPNHLESIVLEPYPVFNKKLIDSKDDDKVNLLLDYIKAVRNYKIENKMAPNASVDLMIKSTVGYFEGFNSYLSRFAFAKHIKVSETDISKHKGEFILCNNGELLIELDTNSEDLIKKINDSIKLEESEIERAKKMLSNPSFVAKAPKEKIDLEKEKLQKHEESLRLLISKKEKLQ</sequence>
<dbReference type="InterPro" id="IPR014729">
    <property type="entry name" value="Rossmann-like_a/b/a_fold"/>
</dbReference>
<comment type="caution">
    <text evidence="13">The sequence shown here is derived from an EMBL/GenBank/DDBJ whole genome shotgun (WGS) entry which is preliminary data.</text>
</comment>
<dbReference type="InterPro" id="IPR013155">
    <property type="entry name" value="M/V/L/I-tRNA-synth_anticd-bd"/>
</dbReference>
<keyword evidence="3" id="KW-0547">Nucleotide-binding</keyword>
<dbReference type="InterPro" id="IPR019499">
    <property type="entry name" value="Val-tRNA_synth_tRNA-bd"/>
</dbReference>
<dbReference type="Pfam" id="PF10458">
    <property type="entry name" value="Val_tRNA-synt_C"/>
    <property type="match status" value="1"/>
</dbReference>
<organism evidence="13">
    <name type="scientific">bioreactor metagenome</name>
    <dbReference type="NCBI Taxonomy" id="1076179"/>
    <lineage>
        <taxon>unclassified sequences</taxon>
        <taxon>metagenomes</taxon>
        <taxon>ecological metagenomes</taxon>
    </lineage>
</organism>
<evidence type="ECO:0000256" key="7">
    <source>
        <dbReference type="ARBA" id="ARBA00029936"/>
    </source>
</evidence>